<accession>A0A7Z0QFB1</accession>
<evidence type="ECO:0000313" key="2">
    <source>
        <dbReference type="EMBL" id="UGX91738.1"/>
    </source>
</evidence>
<evidence type="ECO:0000313" key="3">
    <source>
        <dbReference type="Proteomes" id="UP000564836"/>
    </source>
</evidence>
<name>A0A7Z0QFB1_9BRAD</name>
<organism evidence="1">
    <name type="scientific">Bradyrhizobium barranii subsp. barranii</name>
    <dbReference type="NCBI Taxonomy" id="2823807"/>
    <lineage>
        <taxon>Bacteria</taxon>
        <taxon>Pseudomonadati</taxon>
        <taxon>Pseudomonadota</taxon>
        <taxon>Alphaproteobacteria</taxon>
        <taxon>Hyphomicrobiales</taxon>
        <taxon>Nitrobacteraceae</taxon>
        <taxon>Bradyrhizobium</taxon>
        <taxon>Bradyrhizobium barranii</taxon>
    </lineage>
</organism>
<dbReference type="RefSeq" id="WP_166350396.1">
    <property type="nucleotide sequence ID" value="NZ_CP088280.1"/>
</dbReference>
<protein>
    <submittedName>
        <fullName evidence="1">Uncharacterized protein</fullName>
    </submittedName>
</protein>
<reference evidence="2 3" key="1">
    <citation type="journal article" date="2017" name="Syst. Appl. Microbiol.">
        <title>Soybeans inoculated with root zone soils of Canadian native legumes harbour diverse and novel Bradyrhizobium spp. that possess agricultural potential.</title>
        <authorList>
            <person name="Bromfield E.S.P."/>
            <person name="Cloutier S."/>
            <person name="Tambong J.T."/>
            <person name="Tran Thi T.V."/>
        </authorList>
    </citation>
    <scope>NUCLEOTIDE SEQUENCE [LARGE SCALE GENOMIC DNA]</scope>
    <source>
        <strain evidence="2 3">323S2</strain>
    </source>
</reference>
<dbReference type="EMBL" id="CP088280">
    <property type="protein sequence ID" value="UGX91738.1"/>
    <property type="molecule type" value="Genomic_DNA"/>
</dbReference>
<reference evidence="2 3" key="3">
    <citation type="journal article" date="2022" name="Int. J. Syst. Evol. Microbiol.">
        <title>Strains of Bradyrhizobium barranii sp. nov. associated with legumes native to Canada are symbionts of soybeans and belong to different subspecies (subsp. barranii subsp. nov. and subsp. apii subsp. nov.) and symbiovars (sv. glycinearum and sv. septentrionale).</title>
        <authorList>
            <person name="Bromfield E.S.P."/>
            <person name="Cloutier S."/>
            <person name="Wasai-Hara S."/>
            <person name="Minamisawa K."/>
        </authorList>
    </citation>
    <scope>NUCLEOTIDE SEQUENCE [LARGE SCALE GENOMIC DNA]</scope>
    <source>
        <strain evidence="2 3">323S2</strain>
    </source>
</reference>
<dbReference type="Proteomes" id="UP000564836">
    <property type="component" value="Chromosome"/>
</dbReference>
<dbReference type="AlphaFoldDB" id="A0A7Z0QFB1"/>
<gene>
    <name evidence="2" type="ORF">G6321_00039245</name>
    <name evidence="1" type="ORF">G6321_29100</name>
</gene>
<proteinExistence type="predicted"/>
<reference evidence="1" key="2">
    <citation type="submission" date="2020-06" db="EMBL/GenBank/DDBJ databases">
        <title>Whole Genome Sequence of Bradyrhizobium sp. Strain 323S2.</title>
        <authorList>
            <person name="Bromfield E.S.P."/>
        </authorList>
    </citation>
    <scope>NUCLEOTIDE SEQUENCE [LARGE SCALE GENOMIC DNA]</scope>
    <source>
        <strain evidence="1">323S2</strain>
    </source>
</reference>
<sequence length="201" mass="22727">MAKAKDKSITTQWIWLIQALQEATRALGSKRLARRRLKQWMATGELPWSCMSLDLLDEQGRVMTGPQLGSLFLLLNLFWDATSHWIDWEDNCAGENELGAVQVMGISVSRERLCALLMLSGELRAGENSRGAAAWITAEVRQMNATGEIPADIKITDLARRIEQRMADAAKRDPLSLRAIKWKSIRNQLVEWGLWPVTLIK</sequence>
<dbReference type="EMBL" id="JACBFH010000001">
    <property type="protein sequence ID" value="NYY92292.1"/>
    <property type="molecule type" value="Genomic_DNA"/>
</dbReference>
<evidence type="ECO:0000313" key="1">
    <source>
        <dbReference type="EMBL" id="NYY92292.1"/>
    </source>
</evidence>